<protein>
    <submittedName>
        <fullName evidence="2">Hydantoinase B/oxoprolinase family protein</fullName>
    </submittedName>
</protein>
<dbReference type="RefSeq" id="WP_318599801.1">
    <property type="nucleotide sequence ID" value="NZ_JAWSTH010000083.1"/>
</dbReference>
<dbReference type="InterPro" id="IPR045079">
    <property type="entry name" value="Oxoprolinase-like"/>
</dbReference>
<feature type="domain" description="Hydantoinase B/oxoprolinase" evidence="1">
    <location>
        <begin position="19"/>
        <end position="571"/>
    </location>
</feature>
<gene>
    <name evidence="2" type="ORF">R7226_23520</name>
</gene>
<accession>A0ABU4HXD0</accession>
<dbReference type="PANTHER" id="PTHR11365">
    <property type="entry name" value="5-OXOPROLINASE RELATED"/>
    <property type="match status" value="1"/>
</dbReference>
<name>A0ABU4HXD0_9ACTN</name>
<evidence type="ECO:0000259" key="1">
    <source>
        <dbReference type="Pfam" id="PF02538"/>
    </source>
</evidence>
<dbReference type="EMBL" id="JAWSTH010000083">
    <property type="protein sequence ID" value="MDW5597337.1"/>
    <property type="molecule type" value="Genomic_DNA"/>
</dbReference>
<dbReference type="Pfam" id="PF02538">
    <property type="entry name" value="Hydantoinase_B"/>
    <property type="match status" value="1"/>
</dbReference>
<dbReference type="Proteomes" id="UP001284601">
    <property type="component" value="Unassembled WGS sequence"/>
</dbReference>
<dbReference type="InterPro" id="IPR003692">
    <property type="entry name" value="Hydantoinase_B"/>
</dbReference>
<reference evidence="3" key="1">
    <citation type="submission" date="2023-07" db="EMBL/GenBank/DDBJ databases">
        <title>Conexibacter stalactiti sp. nov., isolated from stalactites in a lava cave and emended description of the genus Conexibacter.</title>
        <authorList>
            <person name="Lee S.D."/>
        </authorList>
    </citation>
    <scope>NUCLEOTIDE SEQUENCE [LARGE SCALE GENOMIC DNA]</scope>
    <source>
        <strain evidence="3">KCTC 39840</strain>
    </source>
</reference>
<organism evidence="2 3">
    <name type="scientific">Conexibacter stalactiti</name>
    <dbReference type="NCBI Taxonomy" id="1940611"/>
    <lineage>
        <taxon>Bacteria</taxon>
        <taxon>Bacillati</taxon>
        <taxon>Actinomycetota</taxon>
        <taxon>Thermoleophilia</taxon>
        <taxon>Solirubrobacterales</taxon>
        <taxon>Conexibacteraceae</taxon>
        <taxon>Conexibacter</taxon>
    </lineage>
</organism>
<evidence type="ECO:0000313" key="3">
    <source>
        <dbReference type="Proteomes" id="UP001284601"/>
    </source>
</evidence>
<proteinExistence type="predicted"/>
<evidence type="ECO:0000313" key="2">
    <source>
        <dbReference type="EMBL" id="MDW5597337.1"/>
    </source>
</evidence>
<keyword evidence="3" id="KW-1185">Reference proteome</keyword>
<comment type="caution">
    <text evidence="2">The sequence shown here is derived from an EMBL/GenBank/DDBJ whole genome shotgun (WGS) entry which is preliminary data.</text>
</comment>
<dbReference type="PANTHER" id="PTHR11365:SF23">
    <property type="entry name" value="HYPOTHETICAL 5-OXOPROLINASE (EUROFUNG)-RELATED"/>
    <property type="match status" value="1"/>
</dbReference>
<sequence length="734" mass="78297">MTELAAPTGAYQYERQTVDPVTFEVIRHRLLAITDEQGAALAAVSGSPLVNEATDFNTGLYRAGGEVAAMGQTVIFHAASCSQMVKHVIADCEDDPGIGEGDVFVVNSPYKGALHAPDMGLLAPIFHDGERIAWTGAACHQLDVGGMVKGSFCSAATDVRQEAMLLPPMKLIDGGELRSDVWNMITGMSRLPMNLGLDMKGMLAANNVAQKRLGELIDRYGVDVVLSVMDELMDLSERRLRSRLRELPDGVFAARTYLDHDGHEDKLHPIEVTLTKTGDQLSFDYSASSPQARGFVNCTYTGLLAGVYAGVLPLLAHDLPWTEGIFRPIEVIAPPGLICSAEWPAPVSQGPLGAMWLTETTATEVLSKLVSTSPDHIVEAQASPSGGPDIFTVDGLNQHGEPATGVMLDQTMSGGGAYAHRDGLSPQGHRNIIAGKAPNVESLELIMPVLYLHRRLLADTPGAGRNRGGQSSGAAYMVHDVDSFRVLAACHGYTVPTAPGLWGGLPAATNVHRLYRDTDVRAKLAAGELVTEIDQLSVSEQLLSAKPPVFEFGHDDVYEWGPQGGGGWGDPLLRAPELVAADVRDDAVTVATARAAYGVVADADGTLDADATAALREEILTARRAWPAAQEPLTLDAAAGRTLAPVGDQLSIVELDGERYWACDCGSAFAHAHENPKLRLGTALAEPADLGTRVTFHAEIEVRRSACTSCGRLHFAEVARHDDPPLFDVRVEVA</sequence>